<accession>A0ABS6GRA7</accession>
<dbReference type="Proteomes" id="UP000812672">
    <property type="component" value="Unassembled WGS sequence"/>
</dbReference>
<keyword evidence="4" id="KW-0175">Coiled coil</keyword>
<dbReference type="PANTHER" id="PTHR38465">
    <property type="entry name" value="HTH-TYPE TRANSCRIPTIONAL REGULATOR MJ1563-RELATED"/>
    <property type="match status" value="1"/>
</dbReference>
<name>A0ABS6GRA7_9BACI</name>
<dbReference type="InterPro" id="IPR036390">
    <property type="entry name" value="WH_DNA-bd_sf"/>
</dbReference>
<evidence type="ECO:0000256" key="4">
    <source>
        <dbReference type="SAM" id="Coils"/>
    </source>
</evidence>
<evidence type="ECO:0000256" key="2">
    <source>
        <dbReference type="ARBA" id="ARBA00023125"/>
    </source>
</evidence>
<keyword evidence="1" id="KW-0805">Transcription regulation</keyword>
<reference evidence="5 6" key="1">
    <citation type="journal article" date="2011" name="Int. J. Syst. Evol. Microbiol.">
        <title>Allobacillus halotolerans gen. nov., sp. nov. isolated from shrimp paste.</title>
        <authorList>
            <person name="Sheu S.Y."/>
            <person name="Arun A.B."/>
            <person name="Jiang S.R."/>
            <person name="Young C.C."/>
            <person name="Chen W.M."/>
        </authorList>
    </citation>
    <scope>NUCLEOTIDE SEQUENCE [LARGE SCALE GENOMIC DNA]</scope>
    <source>
        <strain evidence="5 6">LMG 24826</strain>
    </source>
</reference>
<evidence type="ECO:0000313" key="5">
    <source>
        <dbReference type="EMBL" id="MBU6081634.1"/>
    </source>
</evidence>
<evidence type="ECO:0008006" key="7">
    <source>
        <dbReference type="Google" id="ProtNLM"/>
    </source>
</evidence>
<sequence length="118" mass="14297">MNLDEMKEALGKSKTAMSNATRTLLDYNLIERVWRKGERKDLYKAKEDLYHKFMKTYVRRWLDAIEQQKNNLNFIENKLRGLSNSEERVFIEEKIHEAILFHKSLEEVFEQLNHHEIE</sequence>
<dbReference type="Gene3D" id="1.10.10.10">
    <property type="entry name" value="Winged helix-like DNA-binding domain superfamily/Winged helix DNA-binding domain"/>
    <property type="match status" value="1"/>
</dbReference>
<keyword evidence="2" id="KW-0238">DNA-binding</keyword>
<keyword evidence="3" id="KW-0804">Transcription</keyword>
<evidence type="ECO:0000256" key="1">
    <source>
        <dbReference type="ARBA" id="ARBA00023015"/>
    </source>
</evidence>
<protein>
    <recommendedName>
        <fullName evidence="7">Transcriptional regulator</fullName>
    </recommendedName>
</protein>
<dbReference type="InterPro" id="IPR036388">
    <property type="entry name" value="WH-like_DNA-bd_sf"/>
</dbReference>
<dbReference type="InterPro" id="IPR052362">
    <property type="entry name" value="HTH-GbsR_regulator"/>
</dbReference>
<organism evidence="5 6">
    <name type="scientific">Allobacillus halotolerans</name>
    <dbReference type="NCBI Taxonomy" id="570278"/>
    <lineage>
        <taxon>Bacteria</taxon>
        <taxon>Bacillati</taxon>
        <taxon>Bacillota</taxon>
        <taxon>Bacilli</taxon>
        <taxon>Bacillales</taxon>
        <taxon>Bacillaceae</taxon>
        <taxon>Allobacillus</taxon>
    </lineage>
</organism>
<keyword evidence="6" id="KW-1185">Reference proteome</keyword>
<dbReference type="EMBL" id="JAHLZF010000019">
    <property type="protein sequence ID" value="MBU6081634.1"/>
    <property type="molecule type" value="Genomic_DNA"/>
</dbReference>
<comment type="caution">
    <text evidence="5">The sequence shown here is derived from an EMBL/GenBank/DDBJ whole genome shotgun (WGS) entry which is preliminary data.</text>
</comment>
<dbReference type="PANTHER" id="PTHR38465:SF1">
    <property type="entry name" value="HTH-TYPE TRANSCRIPTIONAL REGULATOR MJ1563-RELATED"/>
    <property type="match status" value="1"/>
</dbReference>
<evidence type="ECO:0000256" key="3">
    <source>
        <dbReference type="ARBA" id="ARBA00023163"/>
    </source>
</evidence>
<proteinExistence type="predicted"/>
<feature type="coiled-coil region" evidence="4">
    <location>
        <begin position="58"/>
        <end position="85"/>
    </location>
</feature>
<dbReference type="SUPFAM" id="SSF46785">
    <property type="entry name" value="Winged helix' DNA-binding domain"/>
    <property type="match status" value="1"/>
</dbReference>
<evidence type="ECO:0000313" key="6">
    <source>
        <dbReference type="Proteomes" id="UP000812672"/>
    </source>
</evidence>
<gene>
    <name evidence="5" type="ORF">KQ486_11475</name>
</gene>